<gene>
    <name evidence="2" type="ORF">GCM10022404_20100</name>
</gene>
<reference evidence="3" key="1">
    <citation type="journal article" date="2019" name="Int. J. Syst. Evol. Microbiol.">
        <title>The Global Catalogue of Microorganisms (GCM) 10K type strain sequencing project: providing services to taxonomists for standard genome sequencing and annotation.</title>
        <authorList>
            <consortium name="The Broad Institute Genomics Platform"/>
            <consortium name="The Broad Institute Genome Sequencing Center for Infectious Disease"/>
            <person name="Wu L."/>
            <person name="Ma J."/>
        </authorList>
    </citation>
    <scope>NUCLEOTIDE SEQUENCE [LARGE SCALE GENOMIC DNA]</scope>
    <source>
        <strain evidence="3">JCM 17190</strain>
    </source>
</reference>
<accession>A0ABP7K9C0</accession>
<organism evidence="2 3">
    <name type="scientific">Celeribacter arenosi</name>
    <dbReference type="NCBI Taxonomy" id="792649"/>
    <lineage>
        <taxon>Bacteria</taxon>
        <taxon>Pseudomonadati</taxon>
        <taxon>Pseudomonadota</taxon>
        <taxon>Alphaproteobacteria</taxon>
        <taxon>Rhodobacterales</taxon>
        <taxon>Roseobacteraceae</taxon>
        <taxon>Celeribacter</taxon>
    </lineage>
</organism>
<protein>
    <recommendedName>
        <fullName evidence="1">VOC domain-containing protein</fullName>
    </recommendedName>
</protein>
<evidence type="ECO:0000313" key="3">
    <source>
        <dbReference type="Proteomes" id="UP001399917"/>
    </source>
</evidence>
<dbReference type="PROSITE" id="PS51819">
    <property type="entry name" value="VOC"/>
    <property type="match status" value="1"/>
</dbReference>
<dbReference type="PANTHER" id="PTHR39175">
    <property type="entry name" value="FAMILY PROTEIN, PUTATIVE (AFU_ORTHOLOGUE AFUA_3G15060)-RELATED"/>
    <property type="match status" value="1"/>
</dbReference>
<dbReference type="PANTHER" id="PTHR39175:SF1">
    <property type="entry name" value="FAMILY PROTEIN, PUTATIVE (AFU_ORTHOLOGUE AFUA_3G15060)-RELATED"/>
    <property type="match status" value="1"/>
</dbReference>
<dbReference type="InterPro" id="IPR037523">
    <property type="entry name" value="VOC_core"/>
</dbReference>
<evidence type="ECO:0000313" key="2">
    <source>
        <dbReference type="EMBL" id="GAA3870081.1"/>
    </source>
</evidence>
<dbReference type="Gene3D" id="3.10.180.10">
    <property type="entry name" value="2,3-Dihydroxybiphenyl 1,2-Dioxygenase, domain 1"/>
    <property type="match status" value="1"/>
</dbReference>
<sequence length="132" mass="14627">MSNATQDALKRATINGFHHVAILARNLECAVEFYGVTLGLPALPLPPDLEACVCWFDLGDGNQLHVMKGEPSPDGRAHLALEVSSAQAWRDYLTHQEIEFYEPDLQIPGKARIFTTDPCGNLIELTEAPERR</sequence>
<name>A0ABP7K9C0_9RHOB</name>
<evidence type="ECO:0000259" key="1">
    <source>
        <dbReference type="PROSITE" id="PS51819"/>
    </source>
</evidence>
<dbReference type="SUPFAM" id="SSF54593">
    <property type="entry name" value="Glyoxalase/Bleomycin resistance protein/Dihydroxybiphenyl dioxygenase"/>
    <property type="match status" value="1"/>
</dbReference>
<dbReference type="Pfam" id="PF00903">
    <property type="entry name" value="Glyoxalase"/>
    <property type="match status" value="1"/>
</dbReference>
<dbReference type="InterPro" id="IPR004360">
    <property type="entry name" value="Glyas_Fos-R_dOase_dom"/>
</dbReference>
<dbReference type="EMBL" id="BAABDF010000007">
    <property type="protein sequence ID" value="GAA3870081.1"/>
    <property type="molecule type" value="Genomic_DNA"/>
</dbReference>
<comment type="caution">
    <text evidence="2">The sequence shown here is derived from an EMBL/GenBank/DDBJ whole genome shotgun (WGS) entry which is preliminary data.</text>
</comment>
<dbReference type="InterPro" id="IPR029068">
    <property type="entry name" value="Glyas_Bleomycin-R_OHBP_Dase"/>
</dbReference>
<proteinExistence type="predicted"/>
<keyword evidence="3" id="KW-1185">Reference proteome</keyword>
<dbReference type="Proteomes" id="UP001399917">
    <property type="component" value="Unassembled WGS sequence"/>
</dbReference>
<dbReference type="RefSeq" id="WP_344846914.1">
    <property type="nucleotide sequence ID" value="NZ_BAABDF010000007.1"/>
</dbReference>
<feature type="domain" description="VOC" evidence="1">
    <location>
        <begin position="16"/>
        <end position="128"/>
    </location>
</feature>